<keyword evidence="3" id="KW-0804">Transcription</keyword>
<organism evidence="6 7">
    <name type="scientific">Arthrobacter terricola</name>
    <dbReference type="NCBI Taxonomy" id="2547396"/>
    <lineage>
        <taxon>Bacteria</taxon>
        <taxon>Bacillati</taxon>
        <taxon>Actinomycetota</taxon>
        <taxon>Actinomycetes</taxon>
        <taxon>Micrococcales</taxon>
        <taxon>Micrococcaceae</taxon>
        <taxon>Arthrobacter</taxon>
    </lineage>
</organism>
<dbReference type="Pfam" id="PF00440">
    <property type="entry name" value="TetR_N"/>
    <property type="match status" value="1"/>
</dbReference>
<dbReference type="GO" id="GO:0003677">
    <property type="term" value="F:DNA binding"/>
    <property type="evidence" value="ECO:0007669"/>
    <property type="project" value="UniProtKB-UniRule"/>
</dbReference>
<feature type="DNA-binding region" description="H-T-H motif" evidence="4">
    <location>
        <begin position="36"/>
        <end position="55"/>
    </location>
</feature>
<dbReference type="EMBL" id="SMRU01000031">
    <property type="protein sequence ID" value="TDF91287.1"/>
    <property type="molecule type" value="Genomic_DNA"/>
</dbReference>
<reference evidence="6 7" key="1">
    <citation type="submission" date="2019-03" db="EMBL/GenBank/DDBJ databases">
        <title>Whole genome sequence of Arthrobacter sp JH1-1.</title>
        <authorList>
            <person name="Trinh H.N."/>
        </authorList>
    </citation>
    <scope>NUCLEOTIDE SEQUENCE [LARGE SCALE GENOMIC DNA]</scope>
    <source>
        <strain evidence="6 7">JH1-1</strain>
    </source>
</reference>
<dbReference type="AlphaFoldDB" id="A0A4R5KAY1"/>
<dbReference type="SUPFAM" id="SSF46689">
    <property type="entry name" value="Homeodomain-like"/>
    <property type="match status" value="1"/>
</dbReference>
<comment type="caution">
    <text evidence="6">The sequence shown here is derived from an EMBL/GenBank/DDBJ whole genome shotgun (WGS) entry which is preliminary data.</text>
</comment>
<dbReference type="InterPro" id="IPR009057">
    <property type="entry name" value="Homeodomain-like_sf"/>
</dbReference>
<evidence type="ECO:0000256" key="1">
    <source>
        <dbReference type="ARBA" id="ARBA00023015"/>
    </source>
</evidence>
<sequence length="217" mass="24665">MELKTTTSRRVDPGRRDRIIEATLDLIAAEGVAGTSHRKIAALADVPLGSMTYHFASMDALLHEAFTRFATRISDRFEQRMNQASSIEAVKDAIVEMILEDTYGDRDSLVLTLELYTLSARRKEFRHLTHDWMMRSRRAFGRHFDPDVARQLDALVEGLSIHRAFEPHEDDRKLVSSAVDKLLKETVAHNMTPLPENASLYFSDVPQGLQAEKDRQA</sequence>
<protein>
    <submittedName>
        <fullName evidence="6">TetR family transcriptional regulator</fullName>
    </submittedName>
</protein>
<dbReference type="Pfam" id="PF17940">
    <property type="entry name" value="TetR_C_31"/>
    <property type="match status" value="1"/>
</dbReference>
<evidence type="ECO:0000313" key="6">
    <source>
        <dbReference type="EMBL" id="TDF91287.1"/>
    </source>
</evidence>
<dbReference type="InterPro" id="IPR001647">
    <property type="entry name" value="HTH_TetR"/>
</dbReference>
<dbReference type="RefSeq" id="WP_133206245.1">
    <property type="nucleotide sequence ID" value="NZ_SMRU01000031.1"/>
</dbReference>
<evidence type="ECO:0000256" key="4">
    <source>
        <dbReference type="PROSITE-ProRule" id="PRU00335"/>
    </source>
</evidence>
<dbReference type="PANTHER" id="PTHR47506">
    <property type="entry name" value="TRANSCRIPTIONAL REGULATORY PROTEIN"/>
    <property type="match status" value="1"/>
</dbReference>
<gene>
    <name evidence="6" type="ORF">E1809_21240</name>
</gene>
<evidence type="ECO:0000256" key="3">
    <source>
        <dbReference type="ARBA" id="ARBA00023163"/>
    </source>
</evidence>
<keyword evidence="1" id="KW-0805">Transcription regulation</keyword>
<dbReference type="Gene3D" id="1.10.357.10">
    <property type="entry name" value="Tetracycline Repressor, domain 2"/>
    <property type="match status" value="1"/>
</dbReference>
<evidence type="ECO:0000313" key="7">
    <source>
        <dbReference type="Proteomes" id="UP000295511"/>
    </source>
</evidence>
<evidence type="ECO:0000256" key="2">
    <source>
        <dbReference type="ARBA" id="ARBA00023125"/>
    </source>
</evidence>
<proteinExistence type="predicted"/>
<dbReference type="OrthoDB" id="6929199at2"/>
<name>A0A4R5KAY1_9MICC</name>
<keyword evidence="2 4" id="KW-0238">DNA-binding</keyword>
<dbReference type="InterPro" id="IPR041583">
    <property type="entry name" value="TetR_C_31"/>
</dbReference>
<dbReference type="PROSITE" id="PS50977">
    <property type="entry name" value="HTH_TETR_2"/>
    <property type="match status" value="1"/>
</dbReference>
<evidence type="ECO:0000259" key="5">
    <source>
        <dbReference type="PROSITE" id="PS50977"/>
    </source>
</evidence>
<keyword evidence="7" id="KW-1185">Reference proteome</keyword>
<accession>A0A4R5KAY1</accession>
<dbReference type="SUPFAM" id="SSF48498">
    <property type="entry name" value="Tetracyclin repressor-like, C-terminal domain"/>
    <property type="match status" value="1"/>
</dbReference>
<feature type="domain" description="HTH tetR-type" evidence="5">
    <location>
        <begin position="13"/>
        <end position="73"/>
    </location>
</feature>
<dbReference type="InterPro" id="IPR036271">
    <property type="entry name" value="Tet_transcr_reg_TetR-rel_C_sf"/>
</dbReference>
<dbReference type="PANTHER" id="PTHR47506:SF6">
    <property type="entry name" value="HTH-TYPE TRANSCRIPTIONAL REPRESSOR NEMR"/>
    <property type="match status" value="1"/>
</dbReference>
<dbReference type="Proteomes" id="UP000295511">
    <property type="component" value="Unassembled WGS sequence"/>
</dbReference>